<proteinExistence type="inferred from homology"/>
<dbReference type="InterPro" id="IPR033453">
    <property type="entry name" value="Glyco_hydro_30_TIM-barrel"/>
</dbReference>
<dbReference type="Proteomes" id="UP000651977">
    <property type="component" value="Unassembled WGS sequence"/>
</dbReference>
<evidence type="ECO:0000256" key="1">
    <source>
        <dbReference type="ARBA" id="ARBA00005382"/>
    </source>
</evidence>
<dbReference type="Pfam" id="PF17189">
    <property type="entry name" value="Glyco_hydro_30C"/>
    <property type="match status" value="1"/>
</dbReference>
<dbReference type="InterPro" id="IPR017853">
    <property type="entry name" value="GH"/>
</dbReference>
<reference evidence="8" key="1">
    <citation type="journal article" date="2019" name="Int. J. Syst. Evol. Microbiol.">
        <title>The Global Catalogue of Microorganisms (GCM) 10K type strain sequencing project: providing services to taxonomists for standard genome sequencing and annotation.</title>
        <authorList>
            <consortium name="The Broad Institute Genomics Platform"/>
            <consortium name="The Broad Institute Genome Sequencing Center for Infectious Disease"/>
            <person name="Wu L."/>
            <person name="Ma J."/>
        </authorList>
    </citation>
    <scope>NUCLEOTIDE SEQUENCE [LARGE SCALE GENOMIC DNA]</scope>
    <source>
        <strain evidence="8">CGMCC 1.10131</strain>
    </source>
</reference>
<evidence type="ECO:0000259" key="6">
    <source>
        <dbReference type="Pfam" id="PF17189"/>
    </source>
</evidence>
<protein>
    <submittedName>
        <fullName evidence="7">Glycosyl hydrolase</fullName>
    </submittedName>
</protein>
<dbReference type="PANTHER" id="PTHR11069">
    <property type="entry name" value="GLUCOSYLCERAMIDASE"/>
    <property type="match status" value="1"/>
</dbReference>
<dbReference type="InterPro" id="IPR033452">
    <property type="entry name" value="GH30_C"/>
</dbReference>
<evidence type="ECO:0000256" key="2">
    <source>
        <dbReference type="ARBA" id="ARBA00022729"/>
    </source>
</evidence>
<evidence type="ECO:0000259" key="5">
    <source>
        <dbReference type="Pfam" id="PF02055"/>
    </source>
</evidence>
<keyword evidence="3 4" id="KW-0378">Hydrolase</keyword>
<keyword evidence="8" id="KW-1185">Reference proteome</keyword>
<dbReference type="GO" id="GO:0016787">
    <property type="term" value="F:hydrolase activity"/>
    <property type="evidence" value="ECO:0007669"/>
    <property type="project" value="UniProtKB-KW"/>
</dbReference>
<dbReference type="InterPro" id="IPR013780">
    <property type="entry name" value="Glyco_hydro_b"/>
</dbReference>
<feature type="domain" description="Glycosyl hydrolase family 30 TIM-barrel" evidence="5">
    <location>
        <begin position="48"/>
        <end position="388"/>
    </location>
</feature>
<dbReference type="EMBL" id="BMDY01000026">
    <property type="protein sequence ID" value="GGB18375.1"/>
    <property type="molecule type" value="Genomic_DNA"/>
</dbReference>
<evidence type="ECO:0000313" key="7">
    <source>
        <dbReference type="EMBL" id="GGB18375.1"/>
    </source>
</evidence>
<gene>
    <name evidence="7" type="primary">srfJ</name>
    <name evidence="7" type="ORF">GCM10007414_34740</name>
</gene>
<dbReference type="PANTHER" id="PTHR11069:SF23">
    <property type="entry name" value="LYSOSOMAL ACID GLUCOSYLCERAMIDASE"/>
    <property type="match status" value="1"/>
</dbReference>
<comment type="caution">
    <text evidence="7">The sequence shown here is derived from an EMBL/GenBank/DDBJ whole genome shotgun (WGS) entry which is preliminary data.</text>
</comment>
<sequence length="454" mass="51795">MKAKHYRTLERTGERWAEKTPVRFKSHYKVQPSLIAVNSRETFQTHIGFGGAFTEAAAYTYHEMPKALQEEFIKAYFDKQQGLGYELGRIAIHSCDFALGNYTYIEEGDSELNSFDLSHEEQWLIPMIKHAAKQLGKAITMLASPWSPPAFMKTNGEMNYGGKLLAEYQQSWANYYAKFIEQMEEHGVPIWGISIQNEPEADQIWDSCFYSAEEERDFIKHYLGPTMHAAGYQDKAIIIWDHNRDVIVERAATVLSDPEAAKYVWGVGNHWYVSEDFESLSMVHHLYPDTHLIFTEGCVELTDSSVDKDDKSGYLGAWGNGERYGRNIIGDFNNYSEGWIDWNLLLNEQGGPNHVENYCEAPIMYNRQTKCLIYNNSYYYIGHFSRYIDIGAKRIKTQVSGENLHAVSFINNDGKRVVVVQNEGHVAKVTLVVDGLGAELSLANNSINTFVFGE</sequence>
<dbReference type="InterPro" id="IPR001139">
    <property type="entry name" value="Glyco_hydro_30"/>
</dbReference>
<dbReference type="Gene3D" id="2.60.40.1180">
    <property type="entry name" value="Golgi alpha-mannosidase II"/>
    <property type="match status" value="1"/>
</dbReference>
<comment type="similarity">
    <text evidence="1 4">Belongs to the glycosyl hydrolase 30 family.</text>
</comment>
<keyword evidence="2" id="KW-0732">Signal</keyword>
<name>A0ABQ1I891_9ALTE</name>
<feature type="domain" description="Glycosyl hydrolase family 30 beta sandwich" evidence="6">
    <location>
        <begin position="391"/>
        <end position="450"/>
    </location>
</feature>
<keyword evidence="4" id="KW-0326">Glycosidase</keyword>
<dbReference type="SUPFAM" id="SSF51445">
    <property type="entry name" value="(Trans)glycosidases"/>
    <property type="match status" value="1"/>
</dbReference>
<dbReference type="Gene3D" id="3.20.20.80">
    <property type="entry name" value="Glycosidases"/>
    <property type="match status" value="1"/>
</dbReference>
<evidence type="ECO:0000256" key="3">
    <source>
        <dbReference type="ARBA" id="ARBA00022801"/>
    </source>
</evidence>
<dbReference type="RefSeq" id="WP_055731586.1">
    <property type="nucleotide sequence ID" value="NZ_BMDY01000026.1"/>
</dbReference>
<accession>A0ABQ1I891</accession>
<evidence type="ECO:0000313" key="8">
    <source>
        <dbReference type="Proteomes" id="UP000651977"/>
    </source>
</evidence>
<organism evidence="7 8">
    <name type="scientific">Agarivorans gilvus</name>
    <dbReference type="NCBI Taxonomy" id="680279"/>
    <lineage>
        <taxon>Bacteria</taxon>
        <taxon>Pseudomonadati</taxon>
        <taxon>Pseudomonadota</taxon>
        <taxon>Gammaproteobacteria</taxon>
        <taxon>Alteromonadales</taxon>
        <taxon>Alteromonadaceae</taxon>
        <taxon>Agarivorans</taxon>
    </lineage>
</organism>
<evidence type="ECO:0000256" key="4">
    <source>
        <dbReference type="RuleBase" id="RU361188"/>
    </source>
</evidence>
<dbReference type="PRINTS" id="PR00843">
    <property type="entry name" value="GLHYDRLASE30"/>
</dbReference>
<dbReference type="Pfam" id="PF02055">
    <property type="entry name" value="Glyco_hydro_30"/>
    <property type="match status" value="1"/>
</dbReference>